<dbReference type="Proteomes" id="UP000499080">
    <property type="component" value="Unassembled WGS sequence"/>
</dbReference>
<dbReference type="EMBL" id="BGPR01020580">
    <property type="protein sequence ID" value="GBN85020.1"/>
    <property type="molecule type" value="Genomic_DNA"/>
</dbReference>
<sequence length="102" mass="11617">MRAPEPAPLTPNCRTTLAGMRLISAVIFNVHQAHVQSGSLLVSSFKHGNFRIQSQYLSTSQPPENVLYNDNFTWDDFLGSRRHDPVKIYRSVEIVSEEPLQY</sequence>
<evidence type="ECO:0000313" key="2">
    <source>
        <dbReference type="Proteomes" id="UP000499080"/>
    </source>
</evidence>
<protein>
    <submittedName>
        <fullName evidence="1">Uncharacterized protein</fullName>
    </submittedName>
</protein>
<comment type="caution">
    <text evidence="1">The sequence shown here is derived from an EMBL/GenBank/DDBJ whole genome shotgun (WGS) entry which is preliminary data.</text>
</comment>
<name>A0A4Y2SCL4_ARAVE</name>
<reference evidence="1 2" key="1">
    <citation type="journal article" date="2019" name="Sci. Rep.">
        <title>Orb-weaving spider Araneus ventricosus genome elucidates the spidroin gene catalogue.</title>
        <authorList>
            <person name="Kono N."/>
            <person name="Nakamura H."/>
            <person name="Ohtoshi R."/>
            <person name="Moran D.A.P."/>
            <person name="Shinohara A."/>
            <person name="Yoshida Y."/>
            <person name="Fujiwara M."/>
            <person name="Mori M."/>
            <person name="Tomita M."/>
            <person name="Arakawa K."/>
        </authorList>
    </citation>
    <scope>NUCLEOTIDE SEQUENCE [LARGE SCALE GENOMIC DNA]</scope>
</reference>
<gene>
    <name evidence="1" type="ORF">AVEN_99782_1</name>
</gene>
<evidence type="ECO:0000313" key="1">
    <source>
        <dbReference type="EMBL" id="GBN85020.1"/>
    </source>
</evidence>
<proteinExistence type="predicted"/>
<dbReference type="AlphaFoldDB" id="A0A4Y2SCL4"/>
<accession>A0A4Y2SCL4</accession>
<keyword evidence="2" id="KW-1185">Reference proteome</keyword>
<organism evidence="1 2">
    <name type="scientific">Araneus ventricosus</name>
    <name type="common">Orbweaver spider</name>
    <name type="synonym">Epeira ventricosa</name>
    <dbReference type="NCBI Taxonomy" id="182803"/>
    <lineage>
        <taxon>Eukaryota</taxon>
        <taxon>Metazoa</taxon>
        <taxon>Ecdysozoa</taxon>
        <taxon>Arthropoda</taxon>
        <taxon>Chelicerata</taxon>
        <taxon>Arachnida</taxon>
        <taxon>Araneae</taxon>
        <taxon>Araneomorphae</taxon>
        <taxon>Entelegynae</taxon>
        <taxon>Araneoidea</taxon>
        <taxon>Araneidae</taxon>
        <taxon>Araneus</taxon>
    </lineage>
</organism>